<dbReference type="SUPFAM" id="SSF55729">
    <property type="entry name" value="Acyl-CoA N-acyltransferases (Nat)"/>
    <property type="match status" value="1"/>
</dbReference>
<organism evidence="1">
    <name type="scientific">Schlesneria paludicola</name>
    <dbReference type="NCBI Taxonomy" id="360056"/>
    <lineage>
        <taxon>Bacteria</taxon>
        <taxon>Pseudomonadati</taxon>
        <taxon>Planctomycetota</taxon>
        <taxon>Planctomycetia</taxon>
        <taxon>Planctomycetales</taxon>
        <taxon>Planctomycetaceae</taxon>
        <taxon>Schlesneria</taxon>
    </lineage>
</organism>
<dbReference type="AlphaFoldDB" id="A0A7C4QPF6"/>
<comment type="caution">
    <text evidence="1">The sequence shown here is derived from an EMBL/GenBank/DDBJ whole genome shotgun (WGS) entry which is preliminary data.</text>
</comment>
<dbReference type="InterPro" id="IPR016181">
    <property type="entry name" value="Acyl_CoA_acyltransferase"/>
</dbReference>
<proteinExistence type="predicted"/>
<evidence type="ECO:0000313" key="1">
    <source>
        <dbReference type="EMBL" id="HGT38148.1"/>
    </source>
</evidence>
<sequence length="355" mass="40075">MTAAVAASYEVHTASPRDGLRECVSLLNATRDHESTEERFRWLYLTNPDGEAVVWLLRRNDTGEAVGFTAALPRRMFVAGAVRRCWIGADFSILPAYRTLGLALKLRRAARDGIDRGEADFLYSHPNERMAVIHTHVGHRPIGTMIRLAKPLSLRPFVAEWTSSPSVARLAGALCDPWRAWVDSAAHKDSAFTVRPLQLAELDERFDRLFWDAAPAHDGILGVRDAAYLKWRYADNPLYKTHMLVAEEGRRVAGFVAYVLDGCEAHLKDVFPMNRPDVARTLLGALARLGYQQCWRSLSMILLESNPLRNVCELSGFKLRAEKSQMFGYCSPAQPWSHLVYDQHAWWLTVGDRDV</sequence>
<accession>A0A7C4QPF6</accession>
<evidence type="ECO:0008006" key="2">
    <source>
        <dbReference type="Google" id="ProtNLM"/>
    </source>
</evidence>
<gene>
    <name evidence="1" type="ORF">ENS64_02600</name>
</gene>
<protein>
    <recommendedName>
        <fullName evidence="2">GNAT family N-acetyltransferase</fullName>
    </recommendedName>
</protein>
<name>A0A7C4QPF6_9PLAN</name>
<dbReference type="EMBL" id="DSVQ01000006">
    <property type="protein sequence ID" value="HGT38148.1"/>
    <property type="molecule type" value="Genomic_DNA"/>
</dbReference>
<reference evidence="1" key="1">
    <citation type="journal article" date="2020" name="mSystems">
        <title>Genome- and Community-Level Interaction Insights into Carbon Utilization and Element Cycling Functions of Hydrothermarchaeota in Hydrothermal Sediment.</title>
        <authorList>
            <person name="Zhou Z."/>
            <person name="Liu Y."/>
            <person name="Xu W."/>
            <person name="Pan J."/>
            <person name="Luo Z.H."/>
            <person name="Li M."/>
        </authorList>
    </citation>
    <scope>NUCLEOTIDE SEQUENCE [LARGE SCALE GENOMIC DNA]</scope>
    <source>
        <strain evidence="1">SpSt-508</strain>
    </source>
</reference>
<dbReference type="Gene3D" id="3.40.630.30">
    <property type="match status" value="1"/>
</dbReference>